<dbReference type="GO" id="GO:0005840">
    <property type="term" value="C:ribosome"/>
    <property type="evidence" value="ECO:0007669"/>
    <property type="project" value="UniProtKB-KW"/>
</dbReference>
<organism evidence="4">
    <name type="scientific">Pleurosigma inscriptura</name>
    <dbReference type="NCBI Taxonomy" id="2819025"/>
    <lineage>
        <taxon>Eukaryota</taxon>
        <taxon>Sar</taxon>
        <taxon>Stramenopiles</taxon>
        <taxon>Ochrophyta</taxon>
        <taxon>Bacillariophyta</taxon>
        <taxon>Bacillariophyceae</taxon>
        <taxon>Bacillariophycidae</taxon>
        <taxon>Naviculales</taxon>
        <taxon>Pleurosigmataceae</taxon>
        <taxon>Pleurosigma</taxon>
    </lineage>
</organism>
<dbReference type="GO" id="GO:1990904">
    <property type="term" value="C:ribonucleoprotein complex"/>
    <property type="evidence" value="ECO:0007669"/>
    <property type="project" value="UniProtKB-KW"/>
</dbReference>
<dbReference type="RefSeq" id="YP_010233613.1">
    <property type="nucleotide sequence ID" value="NC_059753.1"/>
</dbReference>
<dbReference type="Gene3D" id="3.30.70.600">
    <property type="entry name" value="Ribosomal protein S10 domain"/>
    <property type="match status" value="1"/>
</dbReference>
<dbReference type="GeneID" id="69227017"/>
<name>A0A8A3SRJ3_9STRA</name>
<evidence type="ECO:0000259" key="3">
    <source>
        <dbReference type="Pfam" id="PF00338"/>
    </source>
</evidence>
<evidence type="ECO:0000313" key="4">
    <source>
        <dbReference type="EMBL" id="QSZ78230.1"/>
    </source>
</evidence>
<accession>A0A8A3SRJ3</accession>
<evidence type="ECO:0000256" key="1">
    <source>
        <dbReference type="ARBA" id="ARBA00022980"/>
    </source>
</evidence>
<reference evidence="4" key="1">
    <citation type="submission" date="2021-02" db="EMBL/GenBank/DDBJ databases">
        <authorList>
            <person name="Jeong Y."/>
            <person name="Lee J."/>
        </authorList>
    </citation>
    <scope>NUCLEOTIDE SEQUENCE</scope>
    <source>
        <strain evidence="4">MEG005</strain>
    </source>
</reference>
<dbReference type="EMBL" id="MW566731">
    <property type="protein sequence ID" value="QSZ78230.1"/>
    <property type="molecule type" value="Genomic_DNA"/>
</dbReference>
<dbReference type="InterPro" id="IPR027486">
    <property type="entry name" value="Ribosomal_uS10_dom"/>
</dbReference>
<dbReference type="AlphaFoldDB" id="A0A8A3SRJ3"/>
<dbReference type="Pfam" id="PF00338">
    <property type="entry name" value="Ribosomal_S10"/>
    <property type="match status" value="1"/>
</dbReference>
<dbReference type="SUPFAM" id="SSF54999">
    <property type="entry name" value="Ribosomal protein S10"/>
    <property type="match status" value="1"/>
</dbReference>
<keyword evidence="1 4" id="KW-0689">Ribosomal protein</keyword>
<dbReference type="InterPro" id="IPR036838">
    <property type="entry name" value="Ribosomal_uS10_dom_sf"/>
</dbReference>
<geneLocation type="mitochondrion" evidence="4"/>
<protein>
    <submittedName>
        <fullName evidence="4">Ribosomal protein S10</fullName>
    </submittedName>
</protein>
<sequence>MKKIVTLKSPHVNKKSQNQLEYRIFSKKISVSSYNEIKFLIFLKNLKTKLFSEIKFKIKILSNPIFFKNNNLLNLKNYYINSIMMKKNAKMKKIKPCSKMKNYLKILDCYGELNSRILKN</sequence>
<feature type="domain" description="Small ribosomal subunit protein uS10" evidence="3">
    <location>
        <begin position="2"/>
        <end position="59"/>
    </location>
</feature>
<keyword evidence="4" id="KW-0496">Mitochondrion</keyword>
<evidence type="ECO:0000256" key="2">
    <source>
        <dbReference type="ARBA" id="ARBA00023274"/>
    </source>
</evidence>
<keyword evidence="2" id="KW-0687">Ribonucleoprotein</keyword>
<proteinExistence type="predicted"/>
<gene>
    <name evidence="4" type="primary">rps10</name>
    <name evidence="4" type="ORF">Pi_015</name>
</gene>